<dbReference type="PANTHER" id="PTHR10846:SF8">
    <property type="entry name" value="INNER MEMBRANE PROTEIN YRBG"/>
    <property type="match status" value="1"/>
</dbReference>
<dbReference type="GO" id="GO:0005262">
    <property type="term" value="F:calcium channel activity"/>
    <property type="evidence" value="ECO:0007669"/>
    <property type="project" value="TreeGrafter"/>
</dbReference>
<evidence type="ECO:0000259" key="6">
    <source>
        <dbReference type="Pfam" id="PF01699"/>
    </source>
</evidence>
<dbReference type="PANTHER" id="PTHR10846">
    <property type="entry name" value="SODIUM/POTASSIUM/CALCIUM EXCHANGER"/>
    <property type="match status" value="1"/>
</dbReference>
<feature type="transmembrane region" description="Helical" evidence="5">
    <location>
        <begin position="299"/>
        <end position="315"/>
    </location>
</feature>
<evidence type="ECO:0000313" key="8">
    <source>
        <dbReference type="Proteomes" id="UP000049127"/>
    </source>
</evidence>
<dbReference type="Gene3D" id="1.20.1420.30">
    <property type="entry name" value="NCX, central ion-binding region"/>
    <property type="match status" value="1"/>
</dbReference>
<dbReference type="RefSeq" id="WP_055333986.1">
    <property type="nucleotide sequence ID" value="NZ_CDNF01000003.1"/>
</dbReference>
<reference evidence="7 8" key="1">
    <citation type="submission" date="2015-01" db="EMBL/GenBank/DDBJ databases">
        <authorList>
            <person name="Aslett A.Martin."/>
            <person name="De Silva Nishadi"/>
        </authorList>
    </citation>
    <scope>NUCLEOTIDE SEQUENCE [LARGE SCALE GENOMIC DNA]</scope>
    <source>
        <strain evidence="7 8">R28058</strain>
    </source>
</reference>
<evidence type="ECO:0000313" key="7">
    <source>
        <dbReference type="EMBL" id="CEQ03130.1"/>
    </source>
</evidence>
<feature type="domain" description="Sodium/calcium exchanger membrane region" evidence="6">
    <location>
        <begin position="174"/>
        <end position="314"/>
    </location>
</feature>
<protein>
    <submittedName>
        <fullName evidence="7">CaCA family Na /Ca antiporter</fullName>
    </submittedName>
</protein>
<feature type="transmembrane region" description="Helical" evidence="5">
    <location>
        <begin position="6"/>
        <end position="24"/>
    </location>
</feature>
<feature type="domain" description="Sodium/calcium exchanger membrane region" evidence="6">
    <location>
        <begin position="2"/>
        <end position="149"/>
    </location>
</feature>
<keyword evidence="4 5" id="KW-0472">Membrane</keyword>
<evidence type="ECO:0000256" key="1">
    <source>
        <dbReference type="ARBA" id="ARBA00004141"/>
    </source>
</evidence>
<proteinExistence type="predicted"/>
<keyword evidence="3 5" id="KW-1133">Transmembrane helix</keyword>
<accession>A0A0C7QUQ5</accession>
<dbReference type="InterPro" id="IPR004837">
    <property type="entry name" value="NaCa_Exmemb"/>
</dbReference>
<feature type="transmembrane region" description="Helical" evidence="5">
    <location>
        <begin position="36"/>
        <end position="60"/>
    </location>
</feature>
<feature type="transmembrane region" description="Helical" evidence="5">
    <location>
        <begin position="175"/>
        <end position="193"/>
    </location>
</feature>
<keyword evidence="2 5" id="KW-0812">Transmembrane</keyword>
<feature type="transmembrane region" description="Helical" evidence="5">
    <location>
        <begin position="136"/>
        <end position="154"/>
    </location>
</feature>
<comment type="subcellular location">
    <subcellularLocation>
        <location evidence="1">Membrane</location>
        <topology evidence="1">Multi-pass membrane protein</topology>
    </subcellularLocation>
</comment>
<dbReference type="AlphaFoldDB" id="A0A0C7QUQ5"/>
<feature type="transmembrane region" description="Helical" evidence="5">
    <location>
        <begin position="267"/>
        <end position="287"/>
    </location>
</feature>
<dbReference type="GO" id="GO:0005886">
    <property type="term" value="C:plasma membrane"/>
    <property type="evidence" value="ECO:0007669"/>
    <property type="project" value="TreeGrafter"/>
</dbReference>
<feature type="transmembrane region" description="Helical" evidence="5">
    <location>
        <begin position="209"/>
        <end position="231"/>
    </location>
</feature>
<feature type="transmembrane region" description="Helical" evidence="5">
    <location>
        <begin position="66"/>
        <end position="86"/>
    </location>
</feature>
<dbReference type="InterPro" id="IPR004481">
    <property type="entry name" value="K/Na/Ca-exchanger"/>
</dbReference>
<dbReference type="InterPro" id="IPR044880">
    <property type="entry name" value="NCX_ion-bd_dom_sf"/>
</dbReference>
<evidence type="ECO:0000256" key="5">
    <source>
        <dbReference type="SAM" id="Phobius"/>
    </source>
</evidence>
<feature type="transmembrane region" description="Helical" evidence="5">
    <location>
        <begin position="243"/>
        <end position="261"/>
    </location>
</feature>
<dbReference type="GO" id="GO:0006874">
    <property type="term" value="P:intracellular calcium ion homeostasis"/>
    <property type="evidence" value="ECO:0007669"/>
    <property type="project" value="TreeGrafter"/>
</dbReference>
<dbReference type="Proteomes" id="UP000049127">
    <property type="component" value="Unassembled WGS sequence"/>
</dbReference>
<dbReference type="GO" id="GO:0008273">
    <property type="term" value="F:calcium, potassium:sodium antiporter activity"/>
    <property type="evidence" value="ECO:0007669"/>
    <property type="project" value="TreeGrafter"/>
</dbReference>
<dbReference type="OrthoDB" id="9794225at2"/>
<organism evidence="7 8">
    <name type="scientific">Paraclostridium sordellii</name>
    <name type="common">Clostridium sordellii</name>
    <dbReference type="NCBI Taxonomy" id="1505"/>
    <lineage>
        <taxon>Bacteria</taxon>
        <taxon>Bacillati</taxon>
        <taxon>Bacillota</taxon>
        <taxon>Clostridia</taxon>
        <taxon>Peptostreptococcales</taxon>
        <taxon>Peptostreptococcaceae</taxon>
        <taxon>Paraclostridium</taxon>
    </lineage>
</organism>
<evidence type="ECO:0000256" key="2">
    <source>
        <dbReference type="ARBA" id="ARBA00022692"/>
    </source>
</evidence>
<dbReference type="EMBL" id="CEKZ01000003">
    <property type="protein sequence ID" value="CEQ03130.1"/>
    <property type="molecule type" value="Genomic_DNA"/>
</dbReference>
<name>A0A0C7QUQ5_PARSO</name>
<dbReference type="NCBIfam" id="TIGR00367">
    <property type="entry name" value="calcium/sodium antiporter"/>
    <property type="match status" value="1"/>
</dbReference>
<evidence type="ECO:0000256" key="3">
    <source>
        <dbReference type="ARBA" id="ARBA00022989"/>
    </source>
</evidence>
<gene>
    <name evidence="7" type="primary">yrbG_1</name>
    <name evidence="7" type="ORF">R28058_08631</name>
</gene>
<dbReference type="Pfam" id="PF01699">
    <property type="entry name" value="Na_Ca_ex"/>
    <property type="match status" value="2"/>
</dbReference>
<feature type="transmembrane region" description="Helical" evidence="5">
    <location>
        <begin position="98"/>
        <end position="116"/>
    </location>
</feature>
<sequence length="317" mass="34085">MSYILLIIGFIILIKSADFFVNGASSIAKALRIPTIIIGLTIVAFGTSAPEAAVSVTAALKGNNDIAIANVVGSNIFNLLAVIGIASMIKPVKVQKTTILKEFPFILLSSLVLLILSHDTKFQGYSNNELTKSDGLMLLALFSIFMYYLLEMAITSKEDMQVEQGSKKASIPKSLMISLLGIIGIIFGGQVVVDSASNIALSIGMSENLVGLTIVSIGTSLPELVTSVVAAKKGESDIAMGNVVGSNIFNILFVLGISAFINPISVHPIVFVDMFIMFIISIIAYIFATTKREVNKFEGLLMVLIYISYMIFIIIRQ</sequence>
<evidence type="ECO:0000256" key="4">
    <source>
        <dbReference type="ARBA" id="ARBA00023136"/>
    </source>
</evidence>